<name>X1HWF7_9ZZZZ</name>
<evidence type="ECO:0000313" key="1">
    <source>
        <dbReference type="EMBL" id="GAH58164.1"/>
    </source>
</evidence>
<comment type="caution">
    <text evidence="1">The sequence shown here is derived from an EMBL/GenBank/DDBJ whole genome shotgun (WGS) entry which is preliminary data.</text>
</comment>
<reference evidence="1" key="1">
    <citation type="journal article" date="2014" name="Front. Microbiol.">
        <title>High frequency of phylogenetically diverse reductive dehalogenase-homologous genes in deep subseafloor sedimentary metagenomes.</title>
        <authorList>
            <person name="Kawai M."/>
            <person name="Futagami T."/>
            <person name="Toyoda A."/>
            <person name="Takaki Y."/>
            <person name="Nishi S."/>
            <person name="Hori S."/>
            <person name="Arai W."/>
            <person name="Tsubouchi T."/>
            <person name="Morono Y."/>
            <person name="Uchiyama I."/>
            <person name="Ito T."/>
            <person name="Fujiyama A."/>
            <person name="Inagaki F."/>
            <person name="Takami H."/>
        </authorList>
    </citation>
    <scope>NUCLEOTIDE SEQUENCE</scope>
    <source>
        <strain evidence="1">Expedition CK06-06</strain>
    </source>
</reference>
<feature type="non-terminal residue" evidence="1">
    <location>
        <position position="1"/>
    </location>
</feature>
<gene>
    <name evidence="1" type="ORF">S03H2_36723</name>
</gene>
<proteinExistence type="predicted"/>
<accession>X1HWF7</accession>
<dbReference type="AlphaFoldDB" id="X1HWF7"/>
<sequence length="127" mass="13660">VAGVEYLFTIPSGVLFEIICLSFTFTTDANVADRFIALQIEDPGGDIYFKSLLPAPLVASGTNQISFGAGYAHPSQGDAHKPTTGSWPVHLLIPGPHIISITVANIQAADAITDIRGWFHERIITRV</sequence>
<organism evidence="1">
    <name type="scientific">marine sediment metagenome</name>
    <dbReference type="NCBI Taxonomy" id="412755"/>
    <lineage>
        <taxon>unclassified sequences</taxon>
        <taxon>metagenomes</taxon>
        <taxon>ecological metagenomes</taxon>
    </lineage>
</organism>
<protein>
    <submittedName>
        <fullName evidence="1">Uncharacterized protein</fullName>
    </submittedName>
</protein>
<dbReference type="EMBL" id="BARU01022555">
    <property type="protein sequence ID" value="GAH58164.1"/>
    <property type="molecule type" value="Genomic_DNA"/>
</dbReference>